<comment type="caution">
    <text evidence="11">The sequence shown here is derived from an EMBL/GenBank/DDBJ whole genome shotgun (WGS) entry which is preliminary data.</text>
</comment>
<evidence type="ECO:0000256" key="1">
    <source>
        <dbReference type="ARBA" id="ARBA00004496"/>
    </source>
</evidence>
<dbReference type="GO" id="GO:0006083">
    <property type="term" value="P:acetate metabolic process"/>
    <property type="evidence" value="ECO:0007669"/>
    <property type="project" value="TreeGrafter"/>
</dbReference>
<evidence type="ECO:0000256" key="9">
    <source>
        <dbReference type="HAMAP-Rule" id="MF_00542"/>
    </source>
</evidence>
<dbReference type="Gene3D" id="3.30.420.40">
    <property type="match status" value="2"/>
</dbReference>
<dbReference type="GO" id="GO:0047761">
    <property type="term" value="F:butyrate kinase activity"/>
    <property type="evidence" value="ECO:0007669"/>
    <property type="project" value="UniProtKB-UniRule"/>
</dbReference>
<keyword evidence="5 9" id="KW-0547">Nucleotide-binding</keyword>
<dbReference type="PIRSF" id="PIRSF036458">
    <property type="entry name" value="Butyrate_kin"/>
    <property type="match status" value="1"/>
</dbReference>
<comment type="similarity">
    <text evidence="2 9 10">Belongs to the acetokinase family.</text>
</comment>
<evidence type="ECO:0000256" key="4">
    <source>
        <dbReference type="ARBA" id="ARBA00022679"/>
    </source>
</evidence>
<dbReference type="PANTHER" id="PTHR21060">
    <property type="entry name" value="ACETATE KINASE"/>
    <property type="match status" value="1"/>
</dbReference>
<reference evidence="11" key="1">
    <citation type="submission" date="2020-10" db="EMBL/GenBank/DDBJ databases">
        <authorList>
            <person name="Gilroy R."/>
        </authorList>
    </citation>
    <scope>NUCLEOTIDE SEQUENCE</scope>
    <source>
        <strain evidence="11">B2-22910</strain>
    </source>
</reference>
<evidence type="ECO:0000256" key="6">
    <source>
        <dbReference type="ARBA" id="ARBA00022777"/>
    </source>
</evidence>
<comment type="subcellular location">
    <subcellularLocation>
        <location evidence="1 9">Cytoplasm</location>
    </subcellularLocation>
</comment>
<dbReference type="HAMAP" id="MF_00542">
    <property type="entry name" value="Butyrate_kinase"/>
    <property type="match status" value="1"/>
</dbReference>
<dbReference type="PROSITE" id="PS01075">
    <property type="entry name" value="ACETATE_KINASE_1"/>
    <property type="match status" value="1"/>
</dbReference>
<sequence length="374" mass="40323">MTKGRVLAVNTGSTSTKIAYFVDGKKLFEQNLAHSVETLSKYDSVMDQDIMRKDAITEFLSERNIPLEDIDIIMARGGLITPIKTGVYAVTPVMRKALVEAREGLHACNLSALIADDLAVEVNKARQKTGVGGVCKAYIPDPPMADEMLPEAKVYGLPEFSKRPLFHALNSRAMCRRYARGAGARYQDLTIIVAHMGGGTSVTLHKGGNVIDTNDALGGDGPISAERAGSVPGFPLVEMCFSGKYTKDEIKKRLVGKGGAVAWFGTNDFREIAAKAEADPEGRESLFLNGYCLSVAKYIASLSADVCGKVDAVILTGGIAYNQKITSSIAERVKFIAPVYVYPGENELESLAENGYGILSGEFEVKTYDPNMSL</sequence>
<dbReference type="NCBIfam" id="TIGR02707">
    <property type="entry name" value="butyr_kinase"/>
    <property type="match status" value="1"/>
</dbReference>
<dbReference type="GO" id="GO:0008776">
    <property type="term" value="F:acetate kinase activity"/>
    <property type="evidence" value="ECO:0007669"/>
    <property type="project" value="TreeGrafter"/>
</dbReference>
<evidence type="ECO:0000256" key="10">
    <source>
        <dbReference type="RuleBase" id="RU003835"/>
    </source>
</evidence>
<dbReference type="AlphaFoldDB" id="A0A9D9NF49"/>
<accession>A0A9D9NF49</accession>
<organism evidence="11 12">
    <name type="scientific">Candidatus Cryptobacteroides faecavium</name>
    <dbReference type="NCBI Taxonomy" id="2840762"/>
    <lineage>
        <taxon>Bacteria</taxon>
        <taxon>Pseudomonadati</taxon>
        <taxon>Bacteroidota</taxon>
        <taxon>Bacteroidia</taxon>
        <taxon>Bacteroidales</taxon>
        <taxon>Candidatus Cryptobacteroides</taxon>
    </lineage>
</organism>
<proteinExistence type="inferred from homology"/>
<comment type="catalytic activity">
    <reaction evidence="8 9">
        <text>butanoate + ATP = butanoyl phosphate + ADP</text>
        <dbReference type="Rhea" id="RHEA:13585"/>
        <dbReference type="ChEBI" id="CHEBI:17968"/>
        <dbReference type="ChEBI" id="CHEBI:30616"/>
        <dbReference type="ChEBI" id="CHEBI:58079"/>
        <dbReference type="ChEBI" id="CHEBI:456216"/>
        <dbReference type="EC" id="2.7.2.7"/>
    </reaction>
</comment>
<evidence type="ECO:0000313" key="12">
    <source>
        <dbReference type="Proteomes" id="UP000823603"/>
    </source>
</evidence>
<evidence type="ECO:0000256" key="2">
    <source>
        <dbReference type="ARBA" id="ARBA00008748"/>
    </source>
</evidence>
<dbReference type="SUPFAM" id="SSF53067">
    <property type="entry name" value="Actin-like ATPase domain"/>
    <property type="match status" value="2"/>
</dbReference>
<dbReference type="InterPro" id="IPR011245">
    <property type="entry name" value="Butyrate_kin"/>
</dbReference>
<gene>
    <name evidence="9 11" type="primary">buk</name>
    <name evidence="11" type="ORF">IAB82_04170</name>
</gene>
<dbReference type="PANTHER" id="PTHR21060:SF3">
    <property type="entry name" value="BUTYRATE KINASE 2-RELATED"/>
    <property type="match status" value="1"/>
</dbReference>
<evidence type="ECO:0000256" key="5">
    <source>
        <dbReference type="ARBA" id="ARBA00022741"/>
    </source>
</evidence>
<evidence type="ECO:0000256" key="8">
    <source>
        <dbReference type="ARBA" id="ARBA00048596"/>
    </source>
</evidence>
<dbReference type="Proteomes" id="UP000823603">
    <property type="component" value="Unassembled WGS sequence"/>
</dbReference>
<evidence type="ECO:0000313" key="11">
    <source>
        <dbReference type="EMBL" id="MBO8470975.1"/>
    </source>
</evidence>
<dbReference type="CDD" id="cd24011">
    <property type="entry name" value="ASKHA_NBD_BK"/>
    <property type="match status" value="1"/>
</dbReference>
<evidence type="ECO:0000256" key="7">
    <source>
        <dbReference type="ARBA" id="ARBA00022840"/>
    </source>
</evidence>
<keyword evidence="3 9" id="KW-0963">Cytoplasm</keyword>
<protein>
    <recommendedName>
        <fullName evidence="9">Probable butyrate kinase</fullName>
        <shortName evidence="9">BK</shortName>
        <ecNumber evidence="9">2.7.2.7</ecNumber>
    </recommendedName>
    <alternativeName>
        <fullName evidence="9">Branched-chain carboxylic acid kinase</fullName>
    </alternativeName>
</protein>
<dbReference type="NCBIfam" id="NF002834">
    <property type="entry name" value="PRK03011.1-5"/>
    <property type="match status" value="1"/>
</dbReference>
<dbReference type="PRINTS" id="PR00471">
    <property type="entry name" value="ACETATEKNASE"/>
</dbReference>
<reference evidence="11" key="2">
    <citation type="journal article" date="2021" name="PeerJ">
        <title>Extensive microbial diversity within the chicken gut microbiome revealed by metagenomics and culture.</title>
        <authorList>
            <person name="Gilroy R."/>
            <person name="Ravi A."/>
            <person name="Getino M."/>
            <person name="Pursley I."/>
            <person name="Horton D.L."/>
            <person name="Alikhan N.F."/>
            <person name="Baker D."/>
            <person name="Gharbi K."/>
            <person name="Hall N."/>
            <person name="Watson M."/>
            <person name="Adriaenssens E.M."/>
            <person name="Foster-Nyarko E."/>
            <person name="Jarju S."/>
            <person name="Secka A."/>
            <person name="Antonio M."/>
            <person name="Oren A."/>
            <person name="Chaudhuri R.R."/>
            <person name="La Ragione R."/>
            <person name="Hildebrand F."/>
            <person name="Pallen M.J."/>
        </authorList>
    </citation>
    <scope>NUCLEOTIDE SEQUENCE</scope>
    <source>
        <strain evidence="11">B2-22910</strain>
    </source>
</reference>
<dbReference type="InterPro" id="IPR000890">
    <property type="entry name" value="Aliphatic_acid_kin_short-chain"/>
</dbReference>
<dbReference type="EMBL" id="JADIMB010000059">
    <property type="protein sequence ID" value="MBO8470975.1"/>
    <property type="molecule type" value="Genomic_DNA"/>
</dbReference>
<dbReference type="GO" id="GO:0005524">
    <property type="term" value="F:ATP binding"/>
    <property type="evidence" value="ECO:0007669"/>
    <property type="project" value="UniProtKB-KW"/>
</dbReference>
<evidence type="ECO:0000256" key="3">
    <source>
        <dbReference type="ARBA" id="ARBA00022490"/>
    </source>
</evidence>
<keyword evidence="6 9" id="KW-0418">Kinase</keyword>
<keyword evidence="4 9" id="KW-0808">Transferase</keyword>
<name>A0A9D9NF49_9BACT</name>
<dbReference type="InterPro" id="IPR023865">
    <property type="entry name" value="Aliphatic_acid_kinase_CS"/>
</dbReference>
<keyword evidence="7 9" id="KW-0067">ATP-binding</keyword>
<dbReference type="EC" id="2.7.2.7" evidence="9"/>
<dbReference type="Pfam" id="PF00871">
    <property type="entry name" value="Acetate_kinase"/>
    <property type="match status" value="1"/>
</dbReference>
<dbReference type="InterPro" id="IPR043129">
    <property type="entry name" value="ATPase_NBD"/>
</dbReference>
<dbReference type="GO" id="GO:0005737">
    <property type="term" value="C:cytoplasm"/>
    <property type="evidence" value="ECO:0007669"/>
    <property type="project" value="UniProtKB-SubCell"/>
</dbReference>